<accession>A0A852T870</accession>
<organism evidence="2 3">
    <name type="scientific">Neobacillus niacini</name>
    <dbReference type="NCBI Taxonomy" id="86668"/>
    <lineage>
        <taxon>Bacteria</taxon>
        <taxon>Bacillati</taxon>
        <taxon>Bacillota</taxon>
        <taxon>Bacilli</taxon>
        <taxon>Bacillales</taxon>
        <taxon>Bacillaceae</taxon>
        <taxon>Neobacillus</taxon>
    </lineage>
</organism>
<dbReference type="Proteomes" id="UP000548423">
    <property type="component" value="Unassembled WGS sequence"/>
</dbReference>
<sequence length="113" mass="13204">MKLASHFTTFLFLCLIVALVAYLDSPYSFIHSKYSYSTISEPAAAQPVDVEPPTDVPVLEYRLDDIKKMNGYFVEIYQEYEVYYDEAGKVVKREPTSKTESVRYWEEDRKIEP</sequence>
<feature type="region of interest" description="Disordered" evidence="1">
    <location>
        <begin position="93"/>
        <end position="113"/>
    </location>
</feature>
<gene>
    <name evidence="2" type="ORF">F4694_000741</name>
</gene>
<dbReference type="EMBL" id="JACCBX010000002">
    <property type="protein sequence ID" value="NYE03997.1"/>
    <property type="molecule type" value="Genomic_DNA"/>
</dbReference>
<comment type="caution">
    <text evidence="2">The sequence shown here is derived from an EMBL/GenBank/DDBJ whole genome shotgun (WGS) entry which is preliminary data.</text>
</comment>
<proteinExistence type="predicted"/>
<reference evidence="3" key="2">
    <citation type="submission" date="2020-08" db="EMBL/GenBank/DDBJ databases">
        <title>The Agave Microbiome: Exploring the role of microbial communities in plant adaptations to desert environments.</title>
        <authorList>
            <person name="Partida-Martinez L.P."/>
        </authorList>
    </citation>
    <scope>NUCLEOTIDE SEQUENCE [LARGE SCALE GENOMIC DNA]</scope>
    <source>
        <strain evidence="3">AT2.8</strain>
    </source>
</reference>
<evidence type="ECO:0000256" key="1">
    <source>
        <dbReference type="SAM" id="MobiDB-lite"/>
    </source>
</evidence>
<reference evidence="3" key="1">
    <citation type="submission" date="2020-07" db="EMBL/GenBank/DDBJ databases">
        <authorList>
            <person name="Partida-Martinez L."/>
            <person name="Huntemann M."/>
            <person name="Clum A."/>
            <person name="Wang J."/>
            <person name="Palaniappan K."/>
            <person name="Ritter S."/>
            <person name="Chen I.-M."/>
            <person name="Stamatis D."/>
            <person name="Reddy T."/>
            <person name="O'Malley R."/>
            <person name="Daum C."/>
            <person name="Shapiro N."/>
            <person name="Ivanova N."/>
            <person name="Kyrpides N."/>
            <person name="Woyke T."/>
        </authorList>
    </citation>
    <scope>NUCLEOTIDE SEQUENCE [LARGE SCALE GENOMIC DNA]</scope>
    <source>
        <strain evidence="3">AT2.8</strain>
    </source>
</reference>
<evidence type="ECO:0000313" key="3">
    <source>
        <dbReference type="Proteomes" id="UP000548423"/>
    </source>
</evidence>
<evidence type="ECO:0000313" key="2">
    <source>
        <dbReference type="EMBL" id="NYE03997.1"/>
    </source>
</evidence>
<protein>
    <submittedName>
        <fullName evidence="2">Uncharacterized protein</fullName>
    </submittedName>
</protein>
<name>A0A852T870_9BACI</name>
<dbReference type="AlphaFoldDB" id="A0A852T870"/>